<feature type="compositionally biased region" description="Low complexity" evidence="1">
    <location>
        <begin position="408"/>
        <end position="418"/>
    </location>
</feature>
<comment type="caution">
    <text evidence="2">The sequence shown here is derived from an EMBL/GenBank/DDBJ whole genome shotgun (WGS) entry which is preliminary data.</text>
</comment>
<evidence type="ECO:0000313" key="3">
    <source>
        <dbReference type="Proteomes" id="UP000554235"/>
    </source>
</evidence>
<dbReference type="OrthoDB" id="4841107at2759"/>
<dbReference type="Proteomes" id="UP000554235">
    <property type="component" value="Unassembled WGS sequence"/>
</dbReference>
<proteinExistence type="predicted"/>
<dbReference type="AlphaFoldDB" id="A0A8H4LHK7"/>
<feature type="compositionally biased region" description="Basic and acidic residues" evidence="1">
    <location>
        <begin position="424"/>
        <end position="439"/>
    </location>
</feature>
<evidence type="ECO:0000256" key="1">
    <source>
        <dbReference type="SAM" id="MobiDB-lite"/>
    </source>
</evidence>
<organism evidence="2 3">
    <name type="scientific">Fusarium albosuccineum</name>
    <dbReference type="NCBI Taxonomy" id="1237068"/>
    <lineage>
        <taxon>Eukaryota</taxon>
        <taxon>Fungi</taxon>
        <taxon>Dikarya</taxon>
        <taxon>Ascomycota</taxon>
        <taxon>Pezizomycotina</taxon>
        <taxon>Sordariomycetes</taxon>
        <taxon>Hypocreomycetidae</taxon>
        <taxon>Hypocreales</taxon>
        <taxon>Nectriaceae</taxon>
        <taxon>Fusarium</taxon>
        <taxon>Fusarium decemcellulare species complex</taxon>
    </lineage>
</organism>
<feature type="compositionally biased region" description="Basic and acidic residues" evidence="1">
    <location>
        <begin position="380"/>
        <end position="389"/>
    </location>
</feature>
<gene>
    <name evidence="2" type="ORF">FALBO_4882</name>
</gene>
<dbReference type="EMBL" id="JAADYS010000637">
    <property type="protein sequence ID" value="KAF4468263.1"/>
    <property type="molecule type" value="Genomic_DNA"/>
</dbReference>
<feature type="compositionally biased region" description="Basic residues" evidence="1">
    <location>
        <begin position="446"/>
        <end position="461"/>
    </location>
</feature>
<sequence length="461" mass="51296">MTDSLELSEVLPTFISSSSATSALVYFHHVVDPETATLTVQVLGANLTFKFRHTRARRISRMSHIGHQLENKTTGFLALVGPSSKRIVLAAAESGHGAGRFGDLLDPQQGILANAIWTKRVIAIGKVLGLKMNRPFDGMGRVPIAKLEGIFLGSHVEVKLAVHGICVLLNMFGITKNFDNITMNHLRQLRTARWEDGSRPVFEVYFSRKHCHPCRSLVQKLEQATGITIKLLWKHRLVMKTYKTKTTPVGPPKAGARPAPEPDSQDFDFGDVLPDDSDVEVISDDEEDEAGSSIHRIDLTNLRSTSPIELSEEINSLIDDALIDGLAYRVGQMETSPDGATAAIVEFVESVQSRKRPPVTTRQNPIEIDKPLPATPVTEEPAHMLDSARHTWPQRTLFTRDPGRQGVRSARARSASPSSHRRSAIRERSPRRYHFESSERAVLNRGRARTTPRPRPRKAYV</sequence>
<evidence type="ECO:0000313" key="2">
    <source>
        <dbReference type="EMBL" id="KAF4468263.1"/>
    </source>
</evidence>
<feature type="region of interest" description="Disordered" evidence="1">
    <location>
        <begin position="245"/>
        <end position="264"/>
    </location>
</feature>
<keyword evidence="3" id="KW-1185">Reference proteome</keyword>
<name>A0A8H4LHK7_9HYPO</name>
<reference evidence="2 3" key="1">
    <citation type="submission" date="2020-01" db="EMBL/GenBank/DDBJ databases">
        <title>Identification and distribution of gene clusters putatively required for synthesis of sphingolipid metabolism inhibitors in phylogenetically diverse species of the filamentous fungus Fusarium.</title>
        <authorList>
            <person name="Kim H.-S."/>
            <person name="Busman M."/>
            <person name="Brown D.W."/>
            <person name="Divon H."/>
            <person name="Uhlig S."/>
            <person name="Proctor R.H."/>
        </authorList>
    </citation>
    <scope>NUCLEOTIDE SEQUENCE [LARGE SCALE GENOMIC DNA]</scope>
    <source>
        <strain evidence="2 3">NRRL 20459</strain>
    </source>
</reference>
<feature type="region of interest" description="Disordered" evidence="1">
    <location>
        <begin position="351"/>
        <end position="461"/>
    </location>
</feature>
<protein>
    <submittedName>
        <fullName evidence="2">Uncharacterized protein</fullName>
    </submittedName>
</protein>
<accession>A0A8H4LHK7</accession>